<evidence type="ECO:0000256" key="9">
    <source>
        <dbReference type="ARBA" id="ARBA00029577"/>
    </source>
</evidence>
<keyword evidence="5" id="KW-0677">Repeat</keyword>
<dbReference type="GO" id="GO:0070840">
    <property type="term" value="F:dynein complex binding"/>
    <property type="evidence" value="ECO:0007669"/>
    <property type="project" value="TreeGrafter"/>
</dbReference>
<protein>
    <recommendedName>
        <fullName evidence="8">Dynein axonemal assembly factor 1 homolog</fullName>
    </recommendedName>
    <alternativeName>
        <fullName evidence="9">Leucine-rich repeat-containing protein 50</fullName>
    </alternativeName>
</protein>
<evidence type="ECO:0000256" key="5">
    <source>
        <dbReference type="ARBA" id="ARBA00022737"/>
    </source>
</evidence>
<dbReference type="EnsemblMetazoa" id="ACUA021862-RA">
    <property type="protein sequence ID" value="ACUA021862-PA"/>
    <property type="gene ID" value="ACUA021862"/>
</dbReference>
<dbReference type="FunFam" id="3.80.10.10:FF:000331">
    <property type="entry name" value="Dynein assembly factor 1, axonemal homolog"/>
    <property type="match status" value="1"/>
</dbReference>
<feature type="compositionally biased region" description="Polar residues" evidence="11">
    <location>
        <begin position="486"/>
        <end position="508"/>
    </location>
</feature>
<dbReference type="InterPro" id="IPR001611">
    <property type="entry name" value="Leu-rich_rpt"/>
</dbReference>
<dbReference type="InterPro" id="IPR032675">
    <property type="entry name" value="LRR_dom_sf"/>
</dbReference>
<dbReference type="SMART" id="SM00365">
    <property type="entry name" value="LRR_SD22"/>
    <property type="match status" value="4"/>
</dbReference>
<name>A0A182MMJ1_9DIPT</name>
<keyword evidence="6" id="KW-0969">Cilium</keyword>
<evidence type="ECO:0000256" key="10">
    <source>
        <dbReference type="SAM" id="Coils"/>
    </source>
</evidence>
<accession>A0A182MMJ1</accession>
<feature type="coiled-coil region" evidence="10">
    <location>
        <begin position="745"/>
        <end position="772"/>
    </location>
</feature>
<evidence type="ECO:0000256" key="7">
    <source>
        <dbReference type="ARBA" id="ARBA00023273"/>
    </source>
</evidence>
<dbReference type="AlphaFoldDB" id="A0A182MMJ1"/>
<dbReference type="GO" id="GO:0005930">
    <property type="term" value="C:axoneme"/>
    <property type="evidence" value="ECO:0007669"/>
    <property type="project" value="TreeGrafter"/>
</dbReference>
<dbReference type="Gene3D" id="3.80.10.10">
    <property type="entry name" value="Ribonuclease Inhibitor"/>
    <property type="match status" value="2"/>
</dbReference>
<evidence type="ECO:0000313" key="12">
    <source>
        <dbReference type="EnsemblMetazoa" id="ACUA021862-PA"/>
    </source>
</evidence>
<feature type="compositionally biased region" description="Polar residues" evidence="11">
    <location>
        <begin position="538"/>
        <end position="554"/>
    </location>
</feature>
<evidence type="ECO:0000256" key="1">
    <source>
        <dbReference type="ARBA" id="ARBA00003843"/>
    </source>
</evidence>
<evidence type="ECO:0000256" key="11">
    <source>
        <dbReference type="SAM" id="MobiDB-lite"/>
    </source>
</evidence>
<dbReference type="SUPFAM" id="SSF52075">
    <property type="entry name" value="Outer arm dynein light chain 1"/>
    <property type="match status" value="1"/>
</dbReference>
<dbReference type="PANTHER" id="PTHR45973">
    <property type="entry name" value="PROTEIN PHOSPHATASE 1 REGULATORY SUBUNIT SDS22-RELATED"/>
    <property type="match status" value="1"/>
</dbReference>
<feature type="compositionally biased region" description="Basic and acidic residues" evidence="11">
    <location>
        <begin position="522"/>
        <end position="536"/>
    </location>
</feature>
<feature type="compositionally biased region" description="Acidic residues" evidence="11">
    <location>
        <begin position="846"/>
        <end position="860"/>
    </location>
</feature>
<organism evidence="12 13">
    <name type="scientific">Anopheles culicifacies</name>
    <dbReference type="NCBI Taxonomy" id="139723"/>
    <lineage>
        <taxon>Eukaryota</taxon>
        <taxon>Metazoa</taxon>
        <taxon>Ecdysozoa</taxon>
        <taxon>Arthropoda</taxon>
        <taxon>Hexapoda</taxon>
        <taxon>Insecta</taxon>
        <taxon>Pterygota</taxon>
        <taxon>Neoptera</taxon>
        <taxon>Endopterygota</taxon>
        <taxon>Diptera</taxon>
        <taxon>Nematocera</taxon>
        <taxon>Culicoidea</taxon>
        <taxon>Culicidae</taxon>
        <taxon>Anophelinae</taxon>
        <taxon>Anopheles</taxon>
        <taxon>culicifacies species complex</taxon>
    </lineage>
</organism>
<evidence type="ECO:0000256" key="4">
    <source>
        <dbReference type="ARBA" id="ARBA00022614"/>
    </source>
</evidence>
<feature type="region of interest" description="Disordered" evidence="11">
    <location>
        <begin position="843"/>
        <end position="869"/>
    </location>
</feature>
<evidence type="ECO:0000256" key="6">
    <source>
        <dbReference type="ARBA" id="ARBA00023069"/>
    </source>
</evidence>
<dbReference type="FunFam" id="3.80.10.10:FF:000166">
    <property type="entry name" value="Dynein assembly factor 1, axonemal"/>
    <property type="match status" value="1"/>
</dbReference>
<feature type="region of interest" description="Disordered" evidence="11">
    <location>
        <begin position="600"/>
        <end position="623"/>
    </location>
</feature>
<feature type="region of interest" description="Disordered" evidence="11">
    <location>
        <begin position="397"/>
        <end position="472"/>
    </location>
</feature>
<feature type="region of interest" description="Disordered" evidence="11">
    <location>
        <begin position="879"/>
        <end position="898"/>
    </location>
</feature>
<dbReference type="PANTHER" id="PTHR45973:SF9">
    <property type="entry name" value="LEUCINE-RICH REPEAT-CONTAINING PROTEIN 46"/>
    <property type="match status" value="1"/>
</dbReference>
<dbReference type="GO" id="GO:0035082">
    <property type="term" value="P:axoneme assembly"/>
    <property type="evidence" value="ECO:0007669"/>
    <property type="project" value="TreeGrafter"/>
</dbReference>
<reference evidence="12" key="2">
    <citation type="submission" date="2020-05" db="UniProtKB">
        <authorList>
            <consortium name="EnsemblMetazoa"/>
        </authorList>
    </citation>
    <scope>IDENTIFICATION</scope>
    <source>
        <strain evidence="12">A-37</strain>
    </source>
</reference>
<evidence type="ECO:0000256" key="3">
    <source>
        <dbReference type="ARBA" id="ARBA00006453"/>
    </source>
</evidence>
<dbReference type="PROSITE" id="PS51450">
    <property type="entry name" value="LRR"/>
    <property type="match status" value="5"/>
</dbReference>
<dbReference type="STRING" id="139723.A0A182MMJ1"/>
<dbReference type="VEuPathDB" id="VectorBase:ACUA021862"/>
<feature type="compositionally biased region" description="Basic and acidic residues" evidence="11">
    <location>
        <begin position="569"/>
        <end position="587"/>
    </location>
</feature>
<dbReference type="InterPro" id="IPR050576">
    <property type="entry name" value="Cilia_flagella_integrity"/>
</dbReference>
<keyword evidence="7" id="KW-0966">Cell projection</keyword>
<feature type="compositionally biased region" description="Basic and acidic residues" evidence="11">
    <location>
        <begin position="398"/>
        <end position="423"/>
    </location>
</feature>
<sequence>MVREQCEEEFGPKKMTKKTIQASCRKNKLYLTPHLNDVLYLHYSGYNAIDGLEEYVGLKCLWLECNAISGISGLEHQSQLRCLYLHNNLIKKIENLEHCKQLDTLNLSHNHIAKIENCGSDILPLLNTLNISHNYLKSIESIAELRKCDFLSVLDISHNRIEDIAIVKVLGDMKGLRVLTMVGNPVINDIPSYRKTLILECKSLTYLDSRPVFDKDRACAEAWKRGGFEEERKEHLRWKKEEQRKMRRSINATLRLRHRGDGEPELLKTSSDEDEEKRENDDNVAGKDDFQEMEFQSNEIAWKEMEDLFNQNTSALKPSVPTYATEQPRQTRQAIEGTSGIETDQCKHDNVKKPLIEELTVEEYTDITAKKDTLEQCSGPLVDSLASLEQGTEIQESYMKEQEEQDGVEKLSATEKDSERVEQNESSPVDLVEESRYESSEVEADTALSVDCSKISEPNSKTESRIASAEQDDTLNVIIQSKEISITMQPSSSSTCEFQSASQDNNMQDVERRASTTSVDSTNKRRDSRKGDDRKSSTTSADYITGSDTNSDPTLVTDCDSCMRHSRGSSRDCSSRSDTSDSEDMFDKIVPKKHRKLASAIRSLSSSDSSSDLDEPGDSMLDSKLDRQNTITEFIDDYKRFLHSVDVRDPKCVLKNRHKIVRPQTAKTQRTEPIVYEGVLKTMEQSSNYAKIEQVRQERATDERSLAKEAVLERLMKGHDSVDMNLEHQMISIGGKAHNFNEYRLEVFRQDQEKLQNLIDRVTAQKDKYNAHIDSIHDQLANIMDDYGQISVKLRKVNDMIQNIGEEVDGKDQVDNLRSLVETSAKGIVEEIVEQAQNVVDASITVDDDASGEPVDEMSSDESSPDRREFEERVAAQIEVGLKPPTNSNPRKPIPQEFDSDPVYRKFIDIQYEIDKLTEDQIFDALSEAARELQEEEELEAKLLHDAVDEYWNPTTDLNDFRRNLNLDAHPIIQRFKRFIECQGTDTDDTDSEAHVRRLENAYHKYERRLSNHLFDEYLVLSRKASIATTTGGDSSATELELIEIEGGHVLRASTSRRTTAWDLKESLEDPVVEIEEEPNDEIDAEDCEKTKLEELEDEESKPEEANAQCINVAMKDSSADDVENQ</sequence>
<feature type="region of interest" description="Disordered" evidence="11">
    <location>
        <begin position="486"/>
        <end position="587"/>
    </location>
</feature>
<reference evidence="13" key="1">
    <citation type="submission" date="2013-09" db="EMBL/GenBank/DDBJ databases">
        <title>The Genome Sequence of Anopheles culicifacies species A.</title>
        <authorList>
            <consortium name="The Broad Institute Genomics Platform"/>
            <person name="Neafsey D.E."/>
            <person name="Besansky N."/>
            <person name="Howell P."/>
            <person name="Walton C."/>
            <person name="Young S.K."/>
            <person name="Zeng Q."/>
            <person name="Gargeya S."/>
            <person name="Fitzgerald M."/>
            <person name="Haas B."/>
            <person name="Abouelleil A."/>
            <person name="Allen A.W."/>
            <person name="Alvarado L."/>
            <person name="Arachchi H.M."/>
            <person name="Berlin A.M."/>
            <person name="Chapman S.B."/>
            <person name="Gainer-Dewar J."/>
            <person name="Goldberg J."/>
            <person name="Griggs A."/>
            <person name="Gujja S."/>
            <person name="Hansen M."/>
            <person name="Howarth C."/>
            <person name="Imamovic A."/>
            <person name="Ireland A."/>
            <person name="Larimer J."/>
            <person name="McCowan C."/>
            <person name="Murphy C."/>
            <person name="Pearson M."/>
            <person name="Poon T.W."/>
            <person name="Priest M."/>
            <person name="Roberts A."/>
            <person name="Saif S."/>
            <person name="Shea T."/>
            <person name="Sisk P."/>
            <person name="Sykes S."/>
            <person name="Wortman J."/>
            <person name="Nusbaum C."/>
            <person name="Birren B."/>
        </authorList>
    </citation>
    <scope>NUCLEOTIDE SEQUENCE [LARGE SCALE GENOMIC DNA]</scope>
    <source>
        <strain evidence="13">A-37</strain>
    </source>
</reference>
<feature type="compositionally biased region" description="Basic and acidic residues" evidence="11">
    <location>
        <begin position="277"/>
        <end position="288"/>
    </location>
</feature>
<dbReference type="Proteomes" id="UP000075883">
    <property type="component" value="Unassembled WGS sequence"/>
</dbReference>
<comment type="subcellular location">
    <subcellularLocation>
        <location evidence="2">Cell projection</location>
        <location evidence="2">Cilium</location>
    </subcellularLocation>
</comment>
<evidence type="ECO:0000256" key="2">
    <source>
        <dbReference type="ARBA" id="ARBA00004138"/>
    </source>
</evidence>
<comment type="similarity">
    <text evidence="3">Belongs to the DNAAF1 family.</text>
</comment>
<proteinExistence type="inferred from homology"/>
<keyword evidence="10" id="KW-0175">Coiled coil</keyword>
<evidence type="ECO:0000256" key="8">
    <source>
        <dbReference type="ARBA" id="ARBA00024433"/>
    </source>
</evidence>
<feature type="region of interest" description="Disordered" evidence="11">
    <location>
        <begin position="249"/>
        <end position="288"/>
    </location>
</feature>
<comment type="function">
    <text evidence="1">Cilium-specific protein required for cilia structures.</text>
</comment>
<evidence type="ECO:0000313" key="13">
    <source>
        <dbReference type="Proteomes" id="UP000075883"/>
    </source>
</evidence>
<keyword evidence="13" id="KW-1185">Reference proteome</keyword>
<dbReference type="EMBL" id="AXCM01000826">
    <property type="status" value="NOT_ANNOTATED_CDS"/>
    <property type="molecule type" value="Genomic_DNA"/>
</dbReference>
<keyword evidence="4" id="KW-0433">Leucine-rich repeat</keyword>